<evidence type="ECO:0000313" key="2">
    <source>
        <dbReference type="Proteomes" id="UP000767291"/>
    </source>
</evidence>
<gene>
    <name evidence="1" type="ORF">J2Z43_000435</name>
</gene>
<accession>A0ABS4E7X7</accession>
<name>A0ABS4E7X7_9FIRM</name>
<dbReference type="Proteomes" id="UP000767291">
    <property type="component" value="Unassembled WGS sequence"/>
</dbReference>
<reference evidence="1 2" key="1">
    <citation type="submission" date="2021-03" db="EMBL/GenBank/DDBJ databases">
        <title>Genomic Encyclopedia of Type Strains, Phase IV (KMG-IV): sequencing the most valuable type-strain genomes for metagenomic binning, comparative biology and taxonomic classification.</title>
        <authorList>
            <person name="Goeker M."/>
        </authorList>
    </citation>
    <scope>NUCLEOTIDE SEQUENCE [LARGE SCALE GENOMIC DNA]</scope>
    <source>
        <strain evidence="1 2">DSM 1289</strain>
    </source>
</reference>
<dbReference type="RefSeq" id="WP_209455630.1">
    <property type="nucleotide sequence ID" value="NZ_BAAACS010000017.1"/>
</dbReference>
<keyword evidence="2" id="KW-1185">Reference proteome</keyword>
<organism evidence="1 2">
    <name type="scientific">Metaclostridioides mangenotii</name>
    <dbReference type="NCBI Taxonomy" id="1540"/>
    <lineage>
        <taxon>Bacteria</taxon>
        <taxon>Bacillati</taxon>
        <taxon>Bacillota</taxon>
        <taxon>Clostridia</taxon>
        <taxon>Peptostreptococcales</taxon>
        <taxon>Peptostreptococcaceae</taxon>
        <taxon>Metaclostridioides</taxon>
    </lineage>
</organism>
<dbReference type="EMBL" id="JAGGJX010000001">
    <property type="protein sequence ID" value="MBP1854045.1"/>
    <property type="molecule type" value="Genomic_DNA"/>
</dbReference>
<sequence length="75" mass="8129">MSKYDDFNLDLNKVESNAVAKSGATDAITFSVNYCGTIVNASKKLCSKTAKKGNGCHETYTKIGPCNRTYGIKQD</sequence>
<protein>
    <submittedName>
        <fullName evidence="1">Uncharacterized protein</fullName>
    </submittedName>
</protein>
<comment type="caution">
    <text evidence="1">The sequence shown here is derived from an EMBL/GenBank/DDBJ whole genome shotgun (WGS) entry which is preliminary data.</text>
</comment>
<proteinExistence type="predicted"/>
<evidence type="ECO:0000313" key="1">
    <source>
        <dbReference type="EMBL" id="MBP1854045.1"/>
    </source>
</evidence>